<name>A0A444Y4H3_ARAHY</name>
<accession>A0A444Y4H3</accession>
<dbReference type="SUPFAM" id="SSF57756">
    <property type="entry name" value="Retrovirus zinc finger-like domains"/>
    <property type="match status" value="1"/>
</dbReference>
<dbReference type="AlphaFoldDB" id="A0A444Y4H3"/>
<feature type="domain" description="CCHC-type" evidence="3">
    <location>
        <begin position="276"/>
        <end position="289"/>
    </location>
</feature>
<dbReference type="InterPro" id="IPR036875">
    <property type="entry name" value="Znf_CCHC_sf"/>
</dbReference>
<comment type="caution">
    <text evidence="4">The sequence shown here is derived from an EMBL/GenBank/DDBJ whole genome shotgun (WGS) entry which is preliminary data.</text>
</comment>
<dbReference type="EMBL" id="SDMP01000018">
    <property type="protein sequence ID" value="RYQ96818.1"/>
    <property type="molecule type" value="Genomic_DNA"/>
</dbReference>
<proteinExistence type="predicted"/>
<dbReference type="GO" id="GO:0008270">
    <property type="term" value="F:zinc ion binding"/>
    <property type="evidence" value="ECO:0007669"/>
    <property type="project" value="UniProtKB-KW"/>
</dbReference>
<evidence type="ECO:0000256" key="1">
    <source>
        <dbReference type="PROSITE-ProRule" id="PRU00047"/>
    </source>
</evidence>
<keyword evidence="1" id="KW-0862">Zinc</keyword>
<reference evidence="4 5" key="1">
    <citation type="submission" date="2019-01" db="EMBL/GenBank/DDBJ databases">
        <title>Sequencing of cultivated peanut Arachis hypogaea provides insights into genome evolution and oil improvement.</title>
        <authorList>
            <person name="Chen X."/>
        </authorList>
    </citation>
    <scope>NUCLEOTIDE SEQUENCE [LARGE SCALE GENOMIC DNA]</scope>
    <source>
        <strain evidence="5">cv. Fuhuasheng</strain>
        <tissue evidence="4">Leaves</tissue>
    </source>
</reference>
<keyword evidence="1" id="KW-0479">Metal-binding</keyword>
<evidence type="ECO:0000256" key="2">
    <source>
        <dbReference type="SAM" id="MobiDB-lite"/>
    </source>
</evidence>
<evidence type="ECO:0000313" key="4">
    <source>
        <dbReference type="EMBL" id="RYQ96818.1"/>
    </source>
</evidence>
<gene>
    <name evidence="4" type="ORF">Ahy_B08g092698</name>
</gene>
<keyword evidence="1" id="KW-0863">Zinc-finger</keyword>
<evidence type="ECO:0000259" key="3">
    <source>
        <dbReference type="PROSITE" id="PS50158"/>
    </source>
</evidence>
<dbReference type="PROSITE" id="PS50158">
    <property type="entry name" value="ZF_CCHC"/>
    <property type="match status" value="1"/>
</dbReference>
<sequence length="364" mass="39913">MTHQNTRESSNTSYEETLPSLHPLYLLVLDYTLVLENCHVYSCFLMGHYYQYPCSVCQNIFANAYKAITLGLGCNAKTSVAQIRLTIKAVCATMFQYHRSLDTDDLKLEWMEQLEQLQRMEGHMDICAAGIIPAGGSATAGGSGPVGGTRQHRLLCRLSRTTGTTTTATTWIFINSIDEREFDWLWVMVNVVMKGFHRAFFSNGPKIDNIINNSCEVFNASSKEYIAKAIITLLEGKEKVKNLKQKEKKDADEEPSGSKKPKNATKLNRKYKKFTCNYCGSKGHIKKSCNHRKTGDEASVEAAAAAALVVANNTANTGDATNAPPDGNNDGVANNTENDVDNALGNDGANNTENDAAASEVELT</sequence>
<keyword evidence="5" id="KW-1185">Reference proteome</keyword>
<dbReference type="InterPro" id="IPR001878">
    <property type="entry name" value="Znf_CCHC"/>
</dbReference>
<feature type="region of interest" description="Disordered" evidence="2">
    <location>
        <begin position="316"/>
        <end position="364"/>
    </location>
</feature>
<feature type="region of interest" description="Disordered" evidence="2">
    <location>
        <begin position="245"/>
        <end position="264"/>
    </location>
</feature>
<organism evidence="4 5">
    <name type="scientific">Arachis hypogaea</name>
    <name type="common">Peanut</name>
    <dbReference type="NCBI Taxonomy" id="3818"/>
    <lineage>
        <taxon>Eukaryota</taxon>
        <taxon>Viridiplantae</taxon>
        <taxon>Streptophyta</taxon>
        <taxon>Embryophyta</taxon>
        <taxon>Tracheophyta</taxon>
        <taxon>Spermatophyta</taxon>
        <taxon>Magnoliopsida</taxon>
        <taxon>eudicotyledons</taxon>
        <taxon>Gunneridae</taxon>
        <taxon>Pentapetalae</taxon>
        <taxon>rosids</taxon>
        <taxon>fabids</taxon>
        <taxon>Fabales</taxon>
        <taxon>Fabaceae</taxon>
        <taxon>Papilionoideae</taxon>
        <taxon>50 kb inversion clade</taxon>
        <taxon>dalbergioids sensu lato</taxon>
        <taxon>Dalbergieae</taxon>
        <taxon>Pterocarpus clade</taxon>
        <taxon>Arachis</taxon>
    </lineage>
</organism>
<protein>
    <recommendedName>
        <fullName evidence="3">CCHC-type domain-containing protein</fullName>
    </recommendedName>
</protein>
<evidence type="ECO:0000313" key="5">
    <source>
        <dbReference type="Proteomes" id="UP000289738"/>
    </source>
</evidence>
<dbReference type="GO" id="GO:0003676">
    <property type="term" value="F:nucleic acid binding"/>
    <property type="evidence" value="ECO:0007669"/>
    <property type="project" value="InterPro"/>
</dbReference>
<dbReference type="Proteomes" id="UP000289738">
    <property type="component" value="Chromosome B08"/>
</dbReference>